<feature type="region of interest" description="Disordered" evidence="3">
    <location>
        <begin position="59"/>
        <end position="114"/>
    </location>
</feature>
<dbReference type="InterPro" id="IPR035979">
    <property type="entry name" value="RBD_domain_sf"/>
</dbReference>
<dbReference type="PANTHER" id="PTHR16105:SF0">
    <property type="entry name" value="RNA-BINDING REGION-CONTAINING PROTEIN 3"/>
    <property type="match status" value="1"/>
</dbReference>
<dbReference type="SMART" id="SM00360">
    <property type="entry name" value="RRM"/>
    <property type="match status" value="1"/>
</dbReference>
<organism evidence="5 6">
    <name type="scientific">Klebsormidium nitens</name>
    <name type="common">Green alga</name>
    <name type="synonym">Ulothrix nitens</name>
    <dbReference type="NCBI Taxonomy" id="105231"/>
    <lineage>
        <taxon>Eukaryota</taxon>
        <taxon>Viridiplantae</taxon>
        <taxon>Streptophyta</taxon>
        <taxon>Klebsormidiophyceae</taxon>
        <taxon>Klebsormidiales</taxon>
        <taxon>Klebsormidiaceae</taxon>
        <taxon>Klebsormidium</taxon>
    </lineage>
</organism>
<evidence type="ECO:0000256" key="2">
    <source>
        <dbReference type="PROSITE-ProRule" id="PRU00176"/>
    </source>
</evidence>
<evidence type="ECO:0000256" key="1">
    <source>
        <dbReference type="ARBA" id="ARBA00022884"/>
    </source>
</evidence>
<feature type="compositionally biased region" description="Pro residues" evidence="3">
    <location>
        <begin position="175"/>
        <end position="197"/>
    </location>
</feature>
<dbReference type="STRING" id="105231.A0A1Y1I0X7"/>
<dbReference type="Proteomes" id="UP000054558">
    <property type="component" value="Unassembled WGS sequence"/>
</dbReference>
<proteinExistence type="predicted"/>
<dbReference type="GO" id="GO:0030626">
    <property type="term" value="F:U12 snRNA binding"/>
    <property type="evidence" value="ECO:0000318"/>
    <property type="project" value="GO_Central"/>
</dbReference>
<dbReference type="InterPro" id="IPR012677">
    <property type="entry name" value="Nucleotide-bd_a/b_plait_sf"/>
</dbReference>
<dbReference type="SUPFAM" id="SSF54928">
    <property type="entry name" value="RNA-binding domain, RBD"/>
    <property type="match status" value="1"/>
</dbReference>
<dbReference type="GO" id="GO:0097157">
    <property type="term" value="F:pre-mRNA intronic binding"/>
    <property type="evidence" value="ECO:0000318"/>
    <property type="project" value="GO_Central"/>
</dbReference>
<dbReference type="OrthoDB" id="277802at2759"/>
<keyword evidence="6" id="KW-1185">Reference proteome</keyword>
<keyword evidence="1 2" id="KW-0694">RNA-binding</keyword>
<dbReference type="PANTHER" id="PTHR16105">
    <property type="entry name" value="RNA-BINDING REGION-CONTAINING PROTEIN 3"/>
    <property type="match status" value="1"/>
</dbReference>
<feature type="domain" description="RRM" evidence="4">
    <location>
        <begin position="1"/>
        <end position="60"/>
    </location>
</feature>
<evidence type="ECO:0000256" key="3">
    <source>
        <dbReference type="SAM" id="MobiDB-lite"/>
    </source>
</evidence>
<feature type="compositionally biased region" description="Pro residues" evidence="3">
    <location>
        <begin position="103"/>
        <end position="114"/>
    </location>
</feature>
<evidence type="ECO:0000259" key="4">
    <source>
        <dbReference type="PROSITE" id="PS50102"/>
    </source>
</evidence>
<feature type="compositionally biased region" description="Acidic residues" evidence="3">
    <location>
        <begin position="256"/>
        <end position="266"/>
    </location>
</feature>
<feature type="compositionally biased region" description="Polar residues" evidence="3">
    <location>
        <begin position="89"/>
        <end position="99"/>
    </location>
</feature>
<dbReference type="InterPro" id="IPR000504">
    <property type="entry name" value="RRM_dom"/>
</dbReference>
<evidence type="ECO:0000313" key="5">
    <source>
        <dbReference type="EMBL" id="GAQ83612.1"/>
    </source>
</evidence>
<sequence length="486" mass="51362">MEEVFRCVGAVAVRASNVEGKLRGVVFVDFRDAGVAARAKDQLHGLKILNKTLAADFARPQSVPQPPPPKPPPDPATSGARAPAESLSKLPSGSISGTQMAPPHGPSVRAPPPESIASALNLDYPFPPHLRYRYPPPDAGVLGNIQAALISVPRFYTQVLHLMNKMNLPPPFASVFPPPPSQPTPAPAPKPVVPAPPTSIHADVSKGIPSGPAAVAMPPQYLAAAPVPPSTETAHLPPNERPANVSGSGESKSESESELESEEDGEVPQTALGKRKKDRPVEHRKKRRRSSGATGTFETAGVRDVPLEAAGPREVRPQVKKATMQIKLDVSSIKARTAKLPVPRVVKPSANPPSSISAAPDSIEAAQPAPARREELKAGQAPQEDLLANPAFKNYAPGEATPVLYVKNIAKDVTVTDMQHVFGGFLSAGDTAAGAIRLMQEGRMKGQAFVTLPDALLAEEAMGYTHGYLLKGKPLIVQYGRKPKAK</sequence>
<dbReference type="OMA" id="AINIRHE"/>
<feature type="compositionally biased region" description="Pro residues" evidence="3">
    <location>
        <begin position="63"/>
        <end position="75"/>
    </location>
</feature>
<feature type="region of interest" description="Disordered" evidence="3">
    <location>
        <begin position="344"/>
        <end position="383"/>
    </location>
</feature>
<evidence type="ECO:0000313" key="6">
    <source>
        <dbReference type="Proteomes" id="UP000054558"/>
    </source>
</evidence>
<feature type="region of interest" description="Disordered" evidence="3">
    <location>
        <begin position="175"/>
        <end position="211"/>
    </location>
</feature>
<dbReference type="CDD" id="cd12239">
    <property type="entry name" value="RRM2_RBM40_like"/>
    <property type="match status" value="1"/>
</dbReference>
<dbReference type="EMBL" id="DF237104">
    <property type="protein sequence ID" value="GAQ83612.1"/>
    <property type="molecule type" value="Genomic_DNA"/>
</dbReference>
<reference evidence="5 6" key="1">
    <citation type="journal article" date="2014" name="Nat. Commun.">
        <title>Klebsormidium flaccidum genome reveals primary factors for plant terrestrial adaptation.</title>
        <authorList>
            <person name="Hori K."/>
            <person name="Maruyama F."/>
            <person name="Fujisawa T."/>
            <person name="Togashi T."/>
            <person name="Yamamoto N."/>
            <person name="Seo M."/>
            <person name="Sato S."/>
            <person name="Yamada T."/>
            <person name="Mori H."/>
            <person name="Tajima N."/>
            <person name="Moriyama T."/>
            <person name="Ikeuchi M."/>
            <person name="Watanabe M."/>
            <person name="Wada H."/>
            <person name="Kobayashi K."/>
            <person name="Saito M."/>
            <person name="Masuda T."/>
            <person name="Sasaki-Sekimoto Y."/>
            <person name="Mashiguchi K."/>
            <person name="Awai K."/>
            <person name="Shimojima M."/>
            <person name="Masuda S."/>
            <person name="Iwai M."/>
            <person name="Nobusawa T."/>
            <person name="Narise T."/>
            <person name="Kondo S."/>
            <person name="Saito H."/>
            <person name="Sato R."/>
            <person name="Murakawa M."/>
            <person name="Ihara Y."/>
            <person name="Oshima-Yamada Y."/>
            <person name="Ohtaka K."/>
            <person name="Satoh M."/>
            <person name="Sonobe K."/>
            <person name="Ishii M."/>
            <person name="Ohtani R."/>
            <person name="Kanamori-Sato M."/>
            <person name="Honoki R."/>
            <person name="Miyazaki D."/>
            <person name="Mochizuki H."/>
            <person name="Umetsu J."/>
            <person name="Higashi K."/>
            <person name="Shibata D."/>
            <person name="Kamiya Y."/>
            <person name="Sato N."/>
            <person name="Nakamura Y."/>
            <person name="Tabata S."/>
            <person name="Ida S."/>
            <person name="Kurokawa K."/>
            <person name="Ohta H."/>
        </authorList>
    </citation>
    <scope>NUCLEOTIDE SEQUENCE [LARGE SCALE GENOMIC DNA]</scope>
    <source>
        <strain evidence="5 6">NIES-2285</strain>
    </source>
</reference>
<dbReference type="AlphaFoldDB" id="A0A1Y1I0X7"/>
<feature type="domain" description="RRM" evidence="4">
    <location>
        <begin position="402"/>
        <end position="482"/>
    </location>
</feature>
<dbReference type="Pfam" id="PF00076">
    <property type="entry name" value="RRM_1"/>
    <property type="match status" value="1"/>
</dbReference>
<accession>A0A1Y1I0X7</accession>
<dbReference type="GO" id="GO:0005689">
    <property type="term" value="C:U12-type spliceosomal complex"/>
    <property type="evidence" value="ECO:0000318"/>
    <property type="project" value="GO_Central"/>
</dbReference>
<dbReference type="Gene3D" id="3.30.70.330">
    <property type="match status" value="2"/>
</dbReference>
<feature type="region of interest" description="Disordered" evidence="3">
    <location>
        <begin position="224"/>
        <end position="320"/>
    </location>
</feature>
<name>A0A1Y1I0X7_KLENI</name>
<dbReference type="InterPro" id="IPR045164">
    <property type="entry name" value="RBM41/RNPC3"/>
</dbReference>
<dbReference type="PROSITE" id="PS50102">
    <property type="entry name" value="RRM"/>
    <property type="match status" value="2"/>
</dbReference>
<feature type="compositionally biased region" description="Basic residues" evidence="3">
    <location>
        <begin position="273"/>
        <end position="290"/>
    </location>
</feature>
<protein>
    <submittedName>
        <fullName evidence="5">RNA binding protein</fullName>
    </submittedName>
</protein>
<dbReference type="GO" id="GO:0000398">
    <property type="term" value="P:mRNA splicing, via spliceosome"/>
    <property type="evidence" value="ECO:0000318"/>
    <property type="project" value="GO_Central"/>
</dbReference>
<feature type="compositionally biased region" description="Low complexity" evidence="3">
    <location>
        <begin position="348"/>
        <end position="370"/>
    </location>
</feature>
<gene>
    <name evidence="5" type="ORF">KFL_001550020</name>
</gene>